<dbReference type="Proteomes" id="UP000294933">
    <property type="component" value="Unassembled WGS sequence"/>
</dbReference>
<proteinExistence type="predicted"/>
<accession>A0A4Y7PKB1</accession>
<reference evidence="1 2" key="1">
    <citation type="submission" date="2018-06" db="EMBL/GenBank/DDBJ databases">
        <title>A transcriptomic atlas of mushroom development highlights an independent origin of complex multicellularity.</title>
        <authorList>
            <consortium name="DOE Joint Genome Institute"/>
            <person name="Krizsan K."/>
            <person name="Almasi E."/>
            <person name="Merenyi Z."/>
            <person name="Sahu N."/>
            <person name="Viragh M."/>
            <person name="Koszo T."/>
            <person name="Mondo S."/>
            <person name="Kiss B."/>
            <person name="Balint B."/>
            <person name="Kues U."/>
            <person name="Barry K."/>
            <person name="Hegedus J.C."/>
            <person name="Henrissat B."/>
            <person name="Johnson J."/>
            <person name="Lipzen A."/>
            <person name="Ohm R."/>
            <person name="Nagy I."/>
            <person name="Pangilinan J."/>
            <person name="Yan J."/>
            <person name="Xiong Y."/>
            <person name="Grigoriev I.V."/>
            <person name="Hibbett D.S."/>
            <person name="Nagy L.G."/>
        </authorList>
    </citation>
    <scope>NUCLEOTIDE SEQUENCE [LARGE SCALE GENOMIC DNA]</scope>
    <source>
        <strain evidence="1 2">SZMC22713</strain>
    </source>
</reference>
<protein>
    <submittedName>
        <fullName evidence="1">Uncharacterized protein</fullName>
    </submittedName>
</protein>
<evidence type="ECO:0000313" key="2">
    <source>
        <dbReference type="Proteomes" id="UP000294933"/>
    </source>
</evidence>
<dbReference type="EMBL" id="ML170271">
    <property type="protein sequence ID" value="TDL15538.1"/>
    <property type="molecule type" value="Genomic_DNA"/>
</dbReference>
<name>A0A4Y7PKB1_9AGAM</name>
<dbReference type="AlphaFoldDB" id="A0A4Y7PKB1"/>
<dbReference type="VEuPathDB" id="FungiDB:BD410DRAFT_796289"/>
<keyword evidence="2" id="KW-1185">Reference proteome</keyword>
<gene>
    <name evidence="1" type="ORF">BD410DRAFT_796289</name>
</gene>
<organism evidence="1 2">
    <name type="scientific">Rickenella mellea</name>
    <dbReference type="NCBI Taxonomy" id="50990"/>
    <lineage>
        <taxon>Eukaryota</taxon>
        <taxon>Fungi</taxon>
        <taxon>Dikarya</taxon>
        <taxon>Basidiomycota</taxon>
        <taxon>Agaricomycotina</taxon>
        <taxon>Agaricomycetes</taxon>
        <taxon>Hymenochaetales</taxon>
        <taxon>Rickenellaceae</taxon>
        <taxon>Rickenella</taxon>
    </lineage>
</organism>
<sequence>MWLKNRNNIPLGHHAPDEHDVRQKLIQRTFWRRDLRNGTRAPSRKADAIGVATIDSYTGIFHVKVRLDEPEVNVGICPWAVQHMQIRQNPVSRKP</sequence>
<evidence type="ECO:0000313" key="1">
    <source>
        <dbReference type="EMBL" id="TDL15538.1"/>
    </source>
</evidence>